<dbReference type="Gene3D" id="3.40.30.10">
    <property type="entry name" value="Glutaredoxin"/>
    <property type="match status" value="1"/>
</dbReference>
<dbReference type="CDD" id="cd03034">
    <property type="entry name" value="ArsC_ArsC"/>
    <property type="match status" value="1"/>
</dbReference>
<dbReference type="KEGG" id="evi:Echvi_2536"/>
<dbReference type="InterPro" id="IPR006659">
    <property type="entry name" value="Arsenate_reductase"/>
</dbReference>
<dbReference type="HOGENOM" id="CLU_116644_0_1_10"/>
<dbReference type="Proteomes" id="UP000010796">
    <property type="component" value="Chromosome"/>
</dbReference>
<dbReference type="InterPro" id="IPR006660">
    <property type="entry name" value="Arsenate_reductase-like"/>
</dbReference>
<accession>L0FZP5</accession>
<dbReference type="SUPFAM" id="SSF52833">
    <property type="entry name" value="Thioredoxin-like"/>
    <property type="match status" value="1"/>
</dbReference>
<evidence type="ECO:0000256" key="1">
    <source>
        <dbReference type="ARBA" id="ARBA00007198"/>
    </source>
</evidence>
<proteinExistence type="inferred from homology"/>
<dbReference type="PROSITE" id="PS51353">
    <property type="entry name" value="ARSC"/>
    <property type="match status" value="1"/>
</dbReference>
<dbReference type="Pfam" id="PF03960">
    <property type="entry name" value="ArsC"/>
    <property type="match status" value="1"/>
</dbReference>
<dbReference type="RefSeq" id="WP_015266338.1">
    <property type="nucleotide sequence ID" value="NC_019904.1"/>
</dbReference>
<dbReference type="OrthoDB" id="9808142at2"/>
<dbReference type="PATRIC" id="fig|926556.3.peg.2675"/>
<dbReference type="InterPro" id="IPR036249">
    <property type="entry name" value="Thioredoxin-like_sf"/>
</dbReference>
<evidence type="ECO:0000313" key="5">
    <source>
        <dbReference type="Proteomes" id="UP000010796"/>
    </source>
</evidence>
<keyword evidence="2" id="KW-0560">Oxidoreductase</keyword>
<reference evidence="5" key="1">
    <citation type="submission" date="2012-02" db="EMBL/GenBank/DDBJ databases">
        <title>The complete genome of Echinicola vietnamensis DSM 17526.</title>
        <authorList>
            <person name="Lucas S."/>
            <person name="Copeland A."/>
            <person name="Lapidus A."/>
            <person name="Glavina del Rio T."/>
            <person name="Dalin E."/>
            <person name="Tice H."/>
            <person name="Bruce D."/>
            <person name="Goodwin L."/>
            <person name="Pitluck S."/>
            <person name="Peters L."/>
            <person name="Ovchinnikova G."/>
            <person name="Teshima H."/>
            <person name="Kyrpides N."/>
            <person name="Mavromatis K."/>
            <person name="Ivanova N."/>
            <person name="Brettin T."/>
            <person name="Detter J.C."/>
            <person name="Han C."/>
            <person name="Larimer F."/>
            <person name="Land M."/>
            <person name="Hauser L."/>
            <person name="Markowitz V."/>
            <person name="Cheng J.-F."/>
            <person name="Hugenholtz P."/>
            <person name="Woyke T."/>
            <person name="Wu D."/>
            <person name="Brambilla E."/>
            <person name="Klenk H.-P."/>
            <person name="Eisen J.A."/>
        </authorList>
    </citation>
    <scope>NUCLEOTIDE SEQUENCE [LARGE SCALE GENOMIC DNA]</scope>
    <source>
        <strain evidence="5">DSM 17526 / LMG 23754 / KMM 6221</strain>
    </source>
</reference>
<sequence length="117" mass="13580">MSKVKIFHNPRCGKSRETLKLLQEKMSDDQIEVVKYLEEIPSPEELKNVLSMLGIKAEELVRKNEKLWKENFKGQSYSEDELVQLMVDNPKLIERPIVLKGDKAVIGRPPENVYDII</sequence>
<evidence type="ECO:0000256" key="3">
    <source>
        <dbReference type="PROSITE-ProRule" id="PRU01282"/>
    </source>
</evidence>
<comment type="similarity">
    <text evidence="1 3">Belongs to the ArsC family.</text>
</comment>
<protein>
    <submittedName>
        <fullName evidence="4">Glutaredoxin-dependent arsenate reductase</fullName>
    </submittedName>
</protein>
<dbReference type="NCBIfam" id="TIGR00014">
    <property type="entry name" value="arsC"/>
    <property type="match status" value="1"/>
</dbReference>
<evidence type="ECO:0000256" key="2">
    <source>
        <dbReference type="ARBA" id="ARBA00023002"/>
    </source>
</evidence>
<dbReference type="AlphaFoldDB" id="L0FZP5"/>
<dbReference type="PANTHER" id="PTHR30041:SF4">
    <property type="entry name" value="ARSENATE REDUCTASE"/>
    <property type="match status" value="1"/>
</dbReference>
<gene>
    <name evidence="4" type="ordered locus">Echvi_2536</name>
</gene>
<dbReference type="STRING" id="926556.Echvi_2536"/>
<name>L0FZP5_ECHVK</name>
<evidence type="ECO:0000313" key="4">
    <source>
        <dbReference type="EMBL" id="AGA78782.1"/>
    </source>
</evidence>
<organism evidence="4 5">
    <name type="scientific">Echinicola vietnamensis (strain DSM 17526 / LMG 23754 / KMM 6221)</name>
    <dbReference type="NCBI Taxonomy" id="926556"/>
    <lineage>
        <taxon>Bacteria</taxon>
        <taxon>Pseudomonadati</taxon>
        <taxon>Bacteroidota</taxon>
        <taxon>Cytophagia</taxon>
        <taxon>Cytophagales</taxon>
        <taxon>Cyclobacteriaceae</taxon>
        <taxon>Echinicola</taxon>
    </lineage>
</organism>
<dbReference type="EMBL" id="CP003346">
    <property type="protein sequence ID" value="AGA78782.1"/>
    <property type="molecule type" value="Genomic_DNA"/>
</dbReference>
<keyword evidence="5" id="KW-1185">Reference proteome</keyword>
<dbReference type="eggNOG" id="COG1393">
    <property type="taxonomic scope" value="Bacteria"/>
</dbReference>
<dbReference type="PANTHER" id="PTHR30041">
    <property type="entry name" value="ARSENATE REDUCTASE"/>
    <property type="match status" value="1"/>
</dbReference>
<dbReference type="SMR" id="L0FZP5"/>
<dbReference type="GO" id="GO:0008794">
    <property type="term" value="F:arsenate reductase (glutaredoxin) activity"/>
    <property type="evidence" value="ECO:0007669"/>
    <property type="project" value="InterPro"/>
</dbReference>